<organism evidence="1 2">
    <name type="scientific">Phocaeicola plebeius</name>
    <dbReference type="NCBI Taxonomy" id="310297"/>
    <lineage>
        <taxon>Bacteria</taxon>
        <taxon>Pseudomonadati</taxon>
        <taxon>Bacteroidota</taxon>
        <taxon>Bacteroidia</taxon>
        <taxon>Bacteroidales</taxon>
        <taxon>Bacteroidaceae</taxon>
        <taxon>Phocaeicola</taxon>
    </lineage>
</organism>
<gene>
    <name evidence="1" type="ORF">K8V40_08435</name>
</gene>
<protein>
    <submittedName>
        <fullName evidence="1">Carboxypeptidase-like regulatory domain-containing protein</fullName>
    </submittedName>
</protein>
<accession>A0A921HJ27</accession>
<evidence type="ECO:0000313" key="1">
    <source>
        <dbReference type="EMBL" id="HJF81662.1"/>
    </source>
</evidence>
<reference evidence="1" key="1">
    <citation type="journal article" date="2021" name="PeerJ">
        <title>Extensive microbial diversity within the chicken gut microbiome revealed by metagenomics and culture.</title>
        <authorList>
            <person name="Gilroy R."/>
            <person name="Ravi A."/>
            <person name="Getino M."/>
            <person name="Pursley I."/>
            <person name="Horton D.L."/>
            <person name="Alikhan N.F."/>
            <person name="Baker D."/>
            <person name="Gharbi K."/>
            <person name="Hall N."/>
            <person name="Watson M."/>
            <person name="Adriaenssens E.M."/>
            <person name="Foster-Nyarko E."/>
            <person name="Jarju S."/>
            <person name="Secka A."/>
            <person name="Antonio M."/>
            <person name="Oren A."/>
            <person name="Chaudhuri R.R."/>
            <person name="La Ragione R."/>
            <person name="Hildebrand F."/>
            <person name="Pallen M.J."/>
        </authorList>
    </citation>
    <scope>NUCLEOTIDE SEQUENCE</scope>
    <source>
        <strain evidence="1">9794</strain>
    </source>
</reference>
<dbReference type="Gene3D" id="2.60.40.1120">
    <property type="entry name" value="Carboxypeptidase-like, regulatory domain"/>
    <property type="match status" value="1"/>
</dbReference>
<keyword evidence="1" id="KW-0378">Hydrolase</keyword>
<dbReference type="GO" id="GO:0004180">
    <property type="term" value="F:carboxypeptidase activity"/>
    <property type="evidence" value="ECO:0007669"/>
    <property type="project" value="UniProtKB-KW"/>
</dbReference>
<name>A0A921HJ27_9BACT</name>
<evidence type="ECO:0000313" key="2">
    <source>
        <dbReference type="Proteomes" id="UP000722357"/>
    </source>
</evidence>
<dbReference type="SUPFAM" id="SSF49464">
    <property type="entry name" value="Carboxypeptidase regulatory domain-like"/>
    <property type="match status" value="1"/>
</dbReference>
<dbReference type="Proteomes" id="UP000722357">
    <property type="component" value="Unassembled WGS sequence"/>
</dbReference>
<dbReference type="Pfam" id="PF13715">
    <property type="entry name" value="CarbopepD_reg_2"/>
    <property type="match status" value="1"/>
</dbReference>
<reference evidence="1" key="2">
    <citation type="submission" date="2021-09" db="EMBL/GenBank/DDBJ databases">
        <authorList>
            <person name="Gilroy R."/>
        </authorList>
    </citation>
    <scope>NUCLEOTIDE SEQUENCE</scope>
    <source>
        <strain evidence="1">9794</strain>
    </source>
</reference>
<dbReference type="AlphaFoldDB" id="A0A921HJ27"/>
<dbReference type="EMBL" id="DYWE01000081">
    <property type="protein sequence ID" value="HJF81662.1"/>
    <property type="molecule type" value="Genomic_DNA"/>
</dbReference>
<comment type="caution">
    <text evidence="1">The sequence shown here is derived from an EMBL/GenBank/DDBJ whole genome shotgun (WGS) entry which is preliminary data.</text>
</comment>
<proteinExistence type="predicted"/>
<dbReference type="InterPro" id="IPR008969">
    <property type="entry name" value="CarboxyPept-like_regulatory"/>
</dbReference>
<keyword evidence="1" id="KW-0645">Protease</keyword>
<sequence length="113" mass="12491">MECKRIIAGLFIYAGFASSVFSQTTGKIVDANLHPVEGATIVMQLPDSTYLDATISAADGTFMLEPEPENYQLIVQHLLYQTRQVKGQARDAGVITLESKDYNLDEVVIEPRI</sequence>
<keyword evidence="1" id="KW-0121">Carboxypeptidase</keyword>